<protein>
    <recommendedName>
        <fullName evidence="1">MULE transposase domain-containing protein</fullName>
    </recommendedName>
</protein>
<proteinExistence type="predicted"/>
<dbReference type="PANTHER" id="PTHR47718">
    <property type="entry name" value="OS01G0519700 PROTEIN"/>
    <property type="match status" value="1"/>
</dbReference>
<dbReference type="Pfam" id="PF10551">
    <property type="entry name" value="MULE"/>
    <property type="match status" value="1"/>
</dbReference>
<feature type="non-terminal residue" evidence="2">
    <location>
        <position position="113"/>
    </location>
</feature>
<dbReference type="EMBL" id="CP144754">
    <property type="protein sequence ID" value="WVZ96792.1"/>
    <property type="molecule type" value="Genomic_DNA"/>
</dbReference>
<dbReference type="Proteomes" id="UP001341281">
    <property type="component" value="Chromosome 10"/>
</dbReference>
<sequence>KAARRRENNANDVSKLLTFFTPCKKENQQFFSDFQLDSEGKITRDYIDFGDAVTFDTTHKTNLYDKPLCMFVGANHHLQCTIFGFALLGDETVETFEWVFNAFKTCMGQRGQG</sequence>
<evidence type="ECO:0000313" key="3">
    <source>
        <dbReference type="Proteomes" id="UP001341281"/>
    </source>
</evidence>
<keyword evidence="3" id="KW-1185">Reference proteome</keyword>
<reference evidence="2 3" key="1">
    <citation type="submission" date="2024-02" db="EMBL/GenBank/DDBJ databases">
        <title>High-quality chromosome-scale genome assembly of Pensacola bahiagrass (Paspalum notatum Flugge var. saurae).</title>
        <authorList>
            <person name="Vega J.M."/>
            <person name="Podio M."/>
            <person name="Orjuela J."/>
            <person name="Siena L.A."/>
            <person name="Pessino S.C."/>
            <person name="Combes M.C."/>
            <person name="Mariac C."/>
            <person name="Albertini E."/>
            <person name="Pupilli F."/>
            <person name="Ortiz J.P.A."/>
            <person name="Leblanc O."/>
        </authorList>
    </citation>
    <scope>NUCLEOTIDE SEQUENCE [LARGE SCALE GENOMIC DNA]</scope>
    <source>
        <strain evidence="2">R1</strain>
        <tissue evidence="2">Leaf</tissue>
    </source>
</reference>
<evidence type="ECO:0000259" key="1">
    <source>
        <dbReference type="Pfam" id="PF10551"/>
    </source>
</evidence>
<dbReference type="InterPro" id="IPR018289">
    <property type="entry name" value="MULE_transposase_dom"/>
</dbReference>
<name>A0AAQ3XHJ4_PASNO</name>
<organism evidence="2 3">
    <name type="scientific">Paspalum notatum var. saurae</name>
    <dbReference type="NCBI Taxonomy" id="547442"/>
    <lineage>
        <taxon>Eukaryota</taxon>
        <taxon>Viridiplantae</taxon>
        <taxon>Streptophyta</taxon>
        <taxon>Embryophyta</taxon>
        <taxon>Tracheophyta</taxon>
        <taxon>Spermatophyta</taxon>
        <taxon>Magnoliopsida</taxon>
        <taxon>Liliopsida</taxon>
        <taxon>Poales</taxon>
        <taxon>Poaceae</taxon>
        <taxon>PACMAD clade</taxon>
        <taxon>Panicoideae</taxon>
        <taxon>Andropogonodae</taxon>
        <taxon>Paspaleae</taxon>
        <taxon>Paspalinae</taxon>
        <taxon>Paspalum</taxon>
    </lineage>
</organism>
<dbReference type="AlphaFoldDB" id="A0AAQ3XHJ4"/>
<gene>
    <name evidence="2" type="ORF">U9M48_042384</name>
</gene>
<evidence type="ECO:0000313" key="2">
    <source>
        <dbReference type="EMBL" id="WVZ96792.1"/>
    </source>
</evidence>
<feature type="domain" description="MULE transposase" evidence="1">
    <location>
        <begin position="53"/>
        <end position="109"/>
    </location>
</feature>
<accession>A0AAQ3XHJ4</accession>